<feature type="binding site" evidence="7">
    <location>
        <position position="82"/>
    </location>
    <ligand>
        <name>4-imidazolone-5-propanoate</name>
        <dbReference type="ChEBI" id="CHEBI:77893"/>
    </ligand>
</feature>
<sequence length="409" mass="44652">MDWDLLWLDINVATLDPARTAAYGAIEDAAVAIKDGKIAWVGPRSELPEFDPFSLPIQRGDGNWLTPGLIDCHTHLLFGGSRANEFEQRLHGASYQQIAEAGGGILSTVQATRKADEEQLFQHGRIRLNALLREGVTTVEIKSGYGLELATEQRMLEVARHLGRLHPLEIHTTYLGAHALPAEFKDDANGYIDSVINSQLPLLADAGLMDAVDVFCETIGFDLAQTERIFQAAQRHNLPVKLHAEQLSNLGGSQLAARYRALSVDHIECLDEAGVAALADAGTVAVLLPGAFYFLRETRKPPIELLRQYGIPMAVASDYNPGSSPLCSTLLMLNMSCTLFNLTPEEALAGVTRHAARALGQQHRLGQITVGMDADLVQWAIRHPAELAWQYGTAPAVEVMKAGKFITHR</sequence>
<evidence type="ECO:0000259" key="9">
    <source>
        <dbReference type="Pfam" id="PF22039"/>
    </source>
</evidence>
<dbReference type="Proteomes" id="UP001499988">
    <property type="component" value="Unassembled WGS sequence"/>
</dbReference>
<keyword evidence="5 7" id="KW-0862">Zinc</keyword>
<feature type="binding site" evidence="7">
    <location>
        <position position="318"/>
    </location>
    <ligand>
        <name>Fe(3+)</name>
        <dbReference type="ChEBI" id="CHEBI:29034"/>
    </ligand>
</feature>
<evidence type="ECO:0000256" key="6">
    <source>
        <dbReference type="ARBA" id="ARBA00023004"/>
    </source>
</evidence>
<evidence type="ECO:0000256" key="5">
    <source>
        <dbReference type="ARBA" id="ARBA00022833"/>
    </source>
</evidence>
<dbReference type="SUPFAM" id="SSF51556">
    <property type="entry name" value="Metallo-dependent hydrolases"/>
    <property type="match status" value="1"/>
</dbReference>
<comment type="caution">
    <text evidence="10">The sequence shown here is derived from an EMBL/GenBank/DDBJ whole genome shotgun (WGS) entry which is preliminary data.</text>
</comment>
<reference evidence="11" key="1">
    <citation type="journal article" date="2019" name="Int. J. Syst. Evol. Microbiol.">
        <title>The Global Catalogue of Microorganisms (GCM) 10K type strain sequencing project: providing services to taxonomists for standard genome sequencing and annotation.</title>
        <authorList>
            <consortium name="The Broad Institute Genomics Platform"/>
            <consortium name="The Broad Institute Genome Sequencing Center for Infectious Disease"/>
            <person name="Wu L."/>
            <person name="Ma J."/>
        </authorList>
    </citation>
    <scope>NUCLEOTIDE SEQUENCE [LARGE SCALE GENOMIC DNA]</scope>
    <source>
        <strain evidence="11">JCM 18401</strain>
    </source>
</reference>
<comment type="cofactor">
    <cofactor evidence="7">
        <name>Zn(2+)</name>
        <dbReference type="ChEBI" id="CHEBI:29105"/>
    </cofactor>
    <cofactor evidence="7">
        <name>Fe(3+)</name>
        <dbReference type="ChEBI" id="CHEBI:29034"/>
    </cofactor>
    <text evidence="7">Binds 1 zinc or iron ion per subunit.</text>
</comment>
<dbReference type="SUPFAM" id="SSF51338">
    <property type="entry name" value="Composite domain of metallo-dependent hydrolases"/>
    <property type="match status" value="1"/>
</dbReference>
<evidence type="ECO:0000256" key="3">
    <source>
        <dbReference type="ARBA" id="ARBA00022801"/>
    </source>
</evidence>
<feature type="binding site" evidence="7">
    <location>
        <position position="320"/>
    </location>
    <ligand>
        <name>N-formimidoyl-L-glutamate</name>
        <dbReference type="ChEBI" id="CHEBI:58928"/>
    </ligand>
</feature>
<feature type="domain" description="Aminodeoxyfutalosine deaminase/Imidazolonepropionase-like composite" evidence="9">
    <location>
        <begin position="29"/>
        <end position="48"/>
    </location>
</feature>
<organism evidence="10 11">
    <name type="scientific">Ferrimonas pelagia</name>
    <dbReference type="NCBI Taxonomy" id="1177826"/>
    <lineage>
        <taxon>Bacteria</taxon>
        <taxon>Pseudomonadati</taxon>
        <taxon>Pseudomonadota</taxon>
        <taxon>Gammaproteobacteria</taxon>
        <taxon>Alteromonadales</taxon>
        <taxon>Ferrimonadaceae</taxon>
        <taxon>Ferrimonas</taxon>
    </lineage>
</organism>
<feature type="binding site" evidence="7">
    <location>
        <position position="243"/>
    </location>
    <ligand>
        <name>Zn(2+)</name>
        <dbReference type="ChEBI" id="CHEBI:29105"/>
    </ligand>
</feature>
<keyword evidence="6 7" id="KW-0408">Iron</keyword>
<dbReference type="InterPro" id="IPR006680">
    <property type="entry name" value="Amidohydro-rel"/>
</dbReference>
<feature type="binding site" evidence="7">
    <location>
        <position position="246"/>
    </location>
    <ligand>
        <name>4-imidazolone-5-propanoate</name>
        <dbReference type="ChEBI" id="CHEBI:77893"/>
    </ligand>
</feature>
<feature type="binding site" evidence="7">
    <location>
        <position position="145"/>
    </location>
    <ligand>
        <name>N-formimidoyl-L-glutamate</name>
        <dbReference type="ChEBI" id="CHEBI:58928"/>
    </ligand>
</feature>
<dbReference type="InterPro" id="IPR054418">
    <property type="entry name" value="MQNX/HUTI_composite_N"/>
</dbReference>
<evidence type="ECO:0000256" key="2">
    <source>
        <dbReference type="ARBA" id="ARBA00022723"/>
    </source>
</evidence>
<name>A0ABP9EGG3_9GAMM</name>
<feature type="binding site" evidence="7">
    <location>
        <position position="75"/>
    </location>
    <ligand>
        <name>Fe(3+)</name>
        <dbReference type="ChEBI" id="CHEBI:29034"/>
    </ligand>
</feature>
<comment type="catalytic activity">
    <reaction evidence="7">
        <text>4-imidazolone-5-propanoate + H2O = N-formimidoyl-L-glutamate</text>
        <dbReference type="Rhea" id="RHEA:23660"/>
        <dbReference type="ChEBI" id="CHEBI:15377"/>
        <dbReference type="ChEBI" id="CHEBI:58928"/>
        <dbReference type="ChEBI" id="CHEBI:77893"/>
        <dbReference type="EC" id="3.5.2.7"/>
    </reaction>
</comment>
<dbReference type="EC" id="3.5.2.7" evidence="1 7"/>
<dbReference type="InterPro" id="IPR005920">
    <property type="entry name" value="HutI"/>
</dbReference>
<dbReference type="Pfam" id="PF22039">
    <property type="entry name" value="HUTI_composite_bact"/>
    <property type="match status" value="1"/>
</dbReference>
<dbReference type="CDD" id="cd01296">
    <property type="entry name" value="Imidazolone-5PH"/>
    <property type="match status" value="1"/>
</dbReference>
<keyword evidence="3 7" id="KW-0378">Hydrolase</keyword>
<evidence type="ECO:0000256" key="1">
    <source>
        <dbReference type="ARBA" id="ARBA00012864"/>
    </source>
</evidence>
<feature type="binding site" evidence="7">
    <location>
        <position position="323"/>
    </location>
    <ligand>
        <name>4-imidazolone-5-propanoate</name>
        <dbReference type="ChEBI" id="CHEBI:77893"/>
    </ligand>
</feature>
<comment type="pathway">
    <text evidence="7">Amino-acid degradation; L-histidine degradation into L-glutamate; N-formimidoyl-L-glutamate from L-histidine: step 3/3.</text>
</comment>
<dbReference type="InterPro" id="IPR011059">
    <property type="entry name" value="Metal-dep_hydrolase_composite"/>
</dbReference>
<gene>
    <name evidence="7 10" type="primary">hutI</name>
    <name evidence="10" type="ORF">GCM10023333_09920</name>
</gene>
<dbReference type="EMBL" id="BAABJZ010000013">
    <property type="protein sequence ID" value="GAA4878404.1"/>
    <property type="molecule type" value="Genomic_DNA"/>
</dbReference>
<feature type="binding site" evidence="7">
    <location>
        <position position="73"/>
    </location>
    <ligand>
        <name>Fe(3+)</name>
        <dbReference type="ChEBI" id="CHEBI:29034"/>
    </ligand>
</feature>
<dbReference type="PANTHER" id="PTHR42752">
    <property type="entry name" value="IMIDAZOLONEPROPIONASE"/>
    <property type="match status" value="1"/>
</dbReference>
<evidence type="ECO:0000256" key="4">
    <source>
        <dbReference type="ARBA" id="ARBA00022808"/>
    </source>
</evidence>
<comment type="function">
    <text evidence="7">Catalyzes the hydrolytic cleavage of the carbon-nitrogen bond in imidazolone-5-propanoate to yield N-formimidoyl-L-glutamate. It is the third step in the universal histidine degradation pathway.</text>
</comment>
<keyword evidence="2 7" id="KW-0479">Metal-binding</keyword>
<feature type="binding site" evidence="7">
    <location>
        <position position="318"/>
    </location>
    <ligand>
        <name>Zn(2+)</name>
        <dbReference type="ChEBI" id="CHEBI:29105"/>
    </ligand>
</feature>
<feature type="binding site" evidence="7">
    <location>
        <position position="243"/>
    </location>
    <ligand>
        <name>Fe(3+)</name>
        <dbReference type="ChEBI" id="CHEBI:29034"/>
    </ligand>
</feature>
<dbReference type="InterPro" id="IPR032466">
    <property type="entry name" value="Metal_Hydrolase"/>
</dbReference>
<dbReference type="HAMAP" id="MF_00372">
    <property type="entry name" value="HutI"/>
    <property type="match status" value="1"/>
</dbReference>
<dbReference type="Gene3D" id="2.30.40.10">
    <property type="entry name" value="Urease, subunit C, domain 1"/>
    <property type="match status" value="1"/>
</dbReference>
<dbReference type="NCBIfam" id="TIGR01224">
    <property type="entry name" value="hutI"/>
    <property type="match status" value="1"/>
</dbReference>
<dbReference type="PANTHER" id="PTHR42752:SF1">
    <property type="entry name" value="IMIDAZOLONEPROPIONASE-RELATED"/>
    <property type="match status" value="1"/>
</dbReference>
<comment type="similarity">
    <text evidence="7">Belongs to the metallo-dependent hydrolases superfamily. HutI family.</text>
</comment>
<dbReference type="Gene3D" id="3.20.20.140">
    <property type="entry name" value="Metal-dependent hydrolases"/>
    <property type="match status" value="1"/>
</dbReference>
<comment type="subcellular location">
    <subcellularLocation>
        <location evidence="7">Cytoplasm</location>
    </subcellularLocation>
</comment>
<keyword evidence="11" id="KW-1185">Reference proteome</keyword>
<keyword evidence="7" id="KW-0963">Cytoplasm</keyword>
<feature type="binding site" evidence="7">
    <location>
        <position position="73"/>
    </location>
    <ligand>
        <name>Zn(2+)</name>
        <dbReference type="ChEBI" id="CHEBI:29105"/>
    </ligand>
</feature>
<feature type="binding site" evidence="7">
    <location>
        <position position="75"/>
    </location>
    <ligand>
        <name>Zn(2+)</name>
        <dbReference type="ChEBI" id="CHEBI:29105"/>
    </ligand>
</feature>
<feature type="binding site" evidence="7">
    <location>
        <position position="145"/>
    </location>
    <ligand>
        <name>4-imidazolone-5-propanoate</name>
        <dbReference type="ChEBI" id="CHEBI:77893"/>
    </ligand>
</feature>
<evidence type="ECO:0000313" key="10">
    <source>
        <dbReference type="EMBL" id="GAA4878404.1"/>
    </source>
</evidence>
<proteinExistence type="inferred from homology"/>
<feature type="binding site" evidence="7">
    <location>
        <position position="322"/>
    </location>
    <ligand>
        <name>N-formimidoyl-L-glutamate</name>
        <dbReference type="ChEBI" id="CHEBI:58928"/>
    </ligand>
</feature>
<evidence type="ECO:0000256" key="7">
    <source>
        <dbReference type="HAMAP-Rule" id="MF_00372"/>
    </source>
</evidence>
<evidence type="ECO:0000313" key="11">
    <source>
        <dbReference type="Proteomes" id="UP001499988"/>
    </source>
</evidence>
<accession>A0ABP9EGG3</accession>
<feature type="domain" description="Amidohydrolase-related" evidence="8">
    <location>
        <begin position="65"/>
        <end position="393"/>
    </location>
</feature>
<protein>
    <recommendedName>
        <fullName evidence="1 7">Imidazolonepropionase</fullName>
        <ecNumber evidence="1 7">3.5.2.7</ecNumber>
    </recommendedName>
    <alternativeName>
        <fullName evidence="7">Imidazolone-5-propionate hydrolase</fullName>
    </alternativeName>
</protein>
<dbReference type="Pfam" id="PF01979">
    <property type="entry name" value="Amidohydro_1"/>
    <property type="match status" value="1"/>
</dbReference>
<evidence type="ECO:0000259" key="8">
    <source>
        <dbReference type="Pfam" id="PF01979"/>
    </source>
</evidence>
<dbReference type="RefSeq" id="WP_345334015.1">
    <property type="nucleotide sequence ID" value="NZ_BAABJZ010000013.1"/>
</dbReference>
<keyword evidence="4 7" id="KW-0369">Histidine metabolism</keyword>
<feature type="binding site" evidence="7">
    <location>
        <position position="178"/>
    </location>
    <ligand>
        <name>4-imidazolone-5-propanoate</name>
        <dbReference type="ChEBI" id="CHEBI:77893"/>
    </ligand>
</feature>